<evidence type="ECO:0000313" key="2">
    <source>
        <dbReference type="Proteomes" id="UP001161065"/>
    </source>
</evidence>
<accession>A0AA42Q113</accession>
<gene>
    <name evidence="1" type="ORF">N5D63_08815</name>
</gene>
<organism evidence="1 2">
    <name type="scientific">Comamonas thiooxydans</name>
    <dbReference type="NCBI Taxonomy" id="363952"/>
    <lineage>
        <taxon>Bacteria</taxon>
        <taxon>Pseudomonadati</taxon>
        <taxon>Pseudomonadota</taxon>
        <taxon>Betaproteobacteria</taxon>
        <taxon>Burkholderiales</taxon>
        <taxon>Comamonadaceae</taxon>
        <taxon>Comamonas</taxon>
    </lineage>
</organism>
<protein>
    <submittedName>
        <fullName evidence="1">Uncharacterized protein</fullName>
    </submittedName>
</protein>
<dbReference type="Proteomes" id="UP001161065">
    <property type="component" value="Unassembled WGS sequence"/>
</dbReference>
<dbReference type="AlphaFoldDB" id="A0AA42Q113"/>
<dbReference type="RefSeq" id="WP_148748116.1">
    <property type="nucleotide sequence ID" value="NZ_JAOCAU010000014.1"/>
</dbReference>
<comment type="caution">
    <text evidence="1">The sequence shown here is derived from an EMBL/GenBank/DDBJ whole genome shotgun (WGS) entry which is preliminary data.</text>
</comment>
<proteinExistence type="predicted"/>
<dbReference type="EMBL" id="JAOCEK010000005">
    <property type="protein sequence ID" value="MDH1334244.1"/>
    <property type="molecule type" value="Genomic_DNA"/>
</dbReference>
<sequence>MHQSFEVSAVTRLQTMLANIGVTWLAQWLEEPAQYRFLRALVCAADFHNPRMPQSVGSGIPEF</sequence>
<reference evidence="1" key="1">
    <citation type="submission" date="2022-09" db="EMBL/GenBank/DDBJ databases">
        <title>Intensive care unit water sources are persistently colonized with multi-drug resistant bacteria and are the site of extensive horizontal gene transfer of antibiotic resistance genes.</title>
        <authorList>
            <person name="Diorio-Toth L."/>
        </authorList>
    </citation>
    <scope>NUCLEOTIDE SEQUENCE</scope>
    <source>
        <strain evidence="1">GD03832</strain>
    </source>
</reference>
<evidence type="ECO:0000313" key="1">
    <source>
        <dbReference type="EMBL" id="MDH1334244.1"/>
    </source>
</evidence>
<name>A0AA42Q113_9BURK</name>